<accession>A0A3P3XLA9</accession>
<gene>
    <name evidence="1" type="ORF">SPIROBIBN47_410062</name>
</gene>
<organism evidence="1">
    <name type="scientific">uncultured spirochete</name>
    <dbReference type="NCBI Taxonomy" id="156406"/>
    <lineage>
        <taxon>Bacteria</taxon>
        <taxon>Pseudomonadati</taxon>
        <taxon>Spirochaetota</taxon>
        <taxon>Spirochaetia</taxon>
        <taxon>Spirochaetales</taxon>
        <taxon>environmental samples</taxon>
    </lineage>
</organism>
<evidence type="ECO:0000313" key="1">
    <source>
        <dbReference type="EMBL" id="SLM15372.1"/>
    </source>
</evidence>
<reference evidence="1" key="1">
    <citation type="submission" date="2017-02" db="EMBL/GenBank/DDBJ databases">
        <authorList>
            <person name="Regsiter A."/>
            <person name="William W."/>
        </authorList>
    </citation>
    <scope>NUCLEOTIDE SEQUENCE</scope>
    <source>
        <strain evidence="1">Bib</strain>
    </source>
</reference>
<proteinExistence type="predicted"/>
<dbReference type="AlphaFoldDB" id="A0A3P3XLA9"/>
<name>A0A3P3XLA9_9SPIR</name>
<dbReference type="EMBL" id="FWDM01000036">
    <property type="protein sequence ID" value="SLM15372.1"/>
    <property type="molecule type" value="Genomic_DNA"/>
</dbReference>
<sequence>MRKRLLLMATYSKLRTSPEMIQKTGYLSQDKSLVIESVEIWVNTLLFASKMGLTYES</sequence>
<protein>
    <submittedName>
        <fullName evidence="1">Uncharacterized protein</fullName>
    </submittedName>
</protein>